<accession>A0A840AUN1</accession>
<comment type="catalytic activity">
    <reaction evidence="6">
        <text>L-threonate + NAD(+) = 2-dehydro-L-erythronate + NADH + H(+)</text>
        <dbReference type="Rhea" id="RHEA:52548"/>
        <dbReference type="ChEBI" id="CHEBI:15378"/>
        <dbReference type="ChEBI" id="CHEBI:57540"/>
        <dbReference type="ChEBI" id="CHEBI:57561"/>
        <dbReference type="ChEBI" id="CHEBI:57945"/>
        <dbReference type="ChEBI" id="CHEBI:136669"/>
        <dbReference type="EC" id="1.1.1.411"/>
    </reaction>
</comment>
<dbReference type="GO" id="GO:0050661">
    <property type="term" value="F:NADP binding"/>
    <property type="evidence" value="ECO:0007669"/>
    <property type="project" value="InterPro"/>
</dbReference>
<comment type="function">
    <text evidence="2">Catalyzes oxidation of L-threonate to 2-oxo-tetronate. Can use either NAD(+) or NADP(+) as cosubstrate, with a preference for NAD(+).</text>
</comment>
<dbReference type="InterPro" id="IPR013328">
    <property type="entry name" value="6PGD_dom2"/>
</dbReference>
<evidence type="ECO:0000256" key="5">
    <source>
        <dbReference type="ARBA" id="ARBA00039407"/>
    </source>
</evidence>
<protein>
    <recommendedName>
        <fullName evidence="5">L-threonate dehydrogenase</fullName>
        <ecNumber evidence="4">1.1.1.411</ecNumber>
    </recommendedName>
</protein>
<evidence type="ECO:0000259" key="8">
    <source>
        <dbReference type="Pfam" id="PF03446"/>
    </source>
</evidence>
<feature type="compositionally biased region" description="Polar residues" evidence="7">
    <location>
        <begin position="40"/>
        <end position="49"/>
    </location>
</feature>
<keyword evidence="1" id="KW-0119">Carbohydrate metabolism</keyword>
<dbReference type="EMBL" id="JACIDS010000006">
    <property type="protein sequence ID" value="MBB3933392.1"/>
    <property type="molecule type" value="Genomic_DNA"/>
</dbReference>
<comment type="caution">
    <text evidence="10">The sequence shown here is derived from an EMBL/GenBank/DDBJ whole genome shotgun (WGS) entry which is preliminary data.</text>
</comment>
<feature type="domain" description="3-hydroxyisobutyrate dehydrogenase-like NAD-binding" evidence="9">
    <location>
        <begin position="264"/>
        <end position="384"/>
    </location>
</feature>
<dbReference type="PANTHER" id="PTHR43060:SF17">
    <property type="entry name" value="L-THREONATE DEHYDROGENASE"/>
    <property type="match status" value="1"/>
</dbReference>
<evidence type="ECO:0000313" key="10">
    <source>
        <dbReference type="EMBL" id="MBB3933392.1"/>
    </source>
</evidence>
<evidence type="ECO:0000256" key="2">
    <source>
        <dbReference type="ARBA" id="ARBA00037062"/>
    </source>
</evidence>
<name>A0A840AUN1_9HYPH</name>
<keyword evidence="10" id="KW-0560">Oxidoreductase</keyword>
<gene>
    <name evidence="10" type="ORF">GGR25_004465</name>
</gene>
<reference evidence="10 11" key="1">
    <citation type="submission" date="2020-08" db="EMBL/GenBank/DDBJ databases">
        <title>Genomic Encyclopedia of Type Strains, Phase IV (KMG-IV): sequencing the most valuable type-strain genomes for metagenomic binning, comparative biology and taxonomic classification.</title>
        <authorList>
            <person name="Goeker M."/>
        </authorList>
    </citation>
    <scope>NUCLEOTIDE SEQUENCE [LARGE SCALE GENOMIC DNA]</scope>
    <source>
        <strain evidence="10 11">DSM 25966</strain>
    </source>
</reference>
<dbReference type="Gene3D" id="1.10.1040.10">
    <property type="entry name" value="N-(1-d-carboxylethyl)-l-norvaline Dehydrogenase, domain 2"/>
    <property type="match status" value="1"/>
</dbReference>
<dbReference type="InterPro" id="IPR050006">
    <property type="entry name" value="LtnD"/>
</dbReference>
<evidence type="ECO:0000256" key="7">
    <source>
        <dbReference type="SAM" id="MobiDB-lite"/>
    </source>
</evidence>
<evidence type="ECO:0000259" key="9">
    <source>
        <dbReference type="Pfam" id="PF14833"/>
    </source>
</evidence>
<comment type="similarity">
    <text evidence="3">Belongs to the HIBADH-related family. L-threonate dehydrogenase subfamily.</text>
</comment>
<feature type="domain" description="6-phosphogluconate dehydrogenase NADP-binding" evidence="8">
    <location>
        <begin position="102"/>
        <end position="258"/>
    </location>
</feature>
<feature type="region of interest" description="Disordered" evidence="7">
    <location>
        <begin position="25"/>
        <end position="49"/>
    </location>
</feature>
<dbReference type="NCBIfam" id="NF043037">
    <property type="entry name" value="ThreonDh"/>
    <property type="match status" value="1"/>
</dbReference>
<dbReference type="InterPro" id="IPR036291">
    <property type="entry name" value="NAD(P)-bd_dom_sf"/>
</dbReference>
<dbReference type="InterPro" id="IPR008927">
    <property type="entry name" value="6-PGluconate_DH-like_C_sf"/>
</dbReference>
<dbReference type="Pfam" id="PF14833">
    <property type="entry name" value="NAD_binding_11"/>
    <property type="match status" value="1"/>
</dbReference>
<organism evidence="10 11">
    <name type="scientific">Kaistia hirudinis</name>
    <dbReference type="NCBI Taxonomy" id="1293440"/>
    <lineage>
        <taxon>Bacteria</taxon>
        <taxon>Pseudomonadati</taxon>
        <taxon>Pseudomonadota</taxon>
        <taxon>Alphaproteobacteria</taxon>
        <taxon>Hyphomicrobiales</taxon>
        <taxon>Kaistiaceae</taxon>
        <taxon>Kaistia</taxon>
    </lineage>
</organism>
<dbReference type="InterPro" id="IPR029154">
    <property type="entry name" value="HIBADH-like_NADP-bd"/>
</dbReference>
<dbReference type="AlphaFoldDB" id="A0A840AUN1"/>
<dbReference type="GO" id="GO:0051287">
    <property type="term" value="F:NAD binding"/>
    <property type="evidence" value="ECO:0007669"/>
    <property type="project" value="InterPro"/>
</dbReference>
<dbReference type="Pfam" id="PF03446">
    <property type="entry name" value="NAD_binding_2"/>
    <property type="match status" value="1"/>
</dbReference>
<sequence>MIPQHARHGALADAGRLRDVQQRDRRAPLLHDRPRAPLSASISPARTENATNIGSAAKSVLAALPTSPMTNGSAAIAILELILSSGVSELASSVAHRSASRVAIIGLGSMGMGIANALHRADLDVVGFDVSAEARARFVEQGGRGAASAADAAEGADIVVSVVVSGAQTEAMLFGAGGLADVMKAGAVFVSSATMDPAVARGLAARLEARSVHYLDAPISGGAARAAAGALTVMASGSPEAFMRARPALDAMAAKVHELGDAAGLGASFKMINQLLAGIHIAAASEAIALAAKLGLDLDKVYEVITASAGNSWMFENRIPHVLSGDYAPHSAVEIFVKDLGIVQDMARGTRYPAPLGAAALQMYLAASGLGMGREDDASLARVYALLSGAVLPTKES</sequence>
<dbReference type="GO" id="GO:0016616">
    <property type="term" value="F:oxidoreductase activity, acting on the CH-OH group of donors, NAD or NADP as acceptor"/>
    <property type="evidence" value="ECO:0007669"/>
    <property type="project" value="InterPro"/>
</dbReference>
<dbReference type="PANTHER" id="PTHR43060">
    <property type="entry name" value="3-HYDROXYISOBUTYRATE DEHYDROGENASE-LIKE 1, MITOCHONDRIAL-RELATED"/>
    <property type="match status" value="1"/>
</dbReference>
<keyword evidence="11" id="KW-1185">Reference proteome</keyword>
<dbReference type="EC" id="1.1.1.411" evidence="4"/>
<feature type="compositionally biased region" description="Basic and acidic residues" evidence="7">
    <location>
        <begin position="25"/>
        <end position="35"/>
    </location>
</feature>
<dbReference type="SUPFAM" id="SSF51735">
    <property type="entry name" value="NAD(P)-binding Rossmann-fold domains"/>
    <property type="match status" value="1"/>
</dbReference>
<evidence type="ECO:0000256" key="3">
    <source>
        <dbReference type="ARBA" id="ARBA00037979"/>
    </source>
</evidence>
<evidence type="ECO:0000256" key="4">
    <source>
        <dbReference type="ARBA" id="ARBA00038870"/>
    </source>
</evidence>
<dbReference type="Gene3D" id="3.40.50.720">
    <property type="entry name" value="NAD(P)-binding Rossmann-like Domain"/>
    <property type="match status" value="1"/>
</dbReference>
<evidence type="ECO:0000313" key="11">
    <source>
        <dbReference type="Proteomes" id="UP000553963"/>
    </source>
</evidence>
<dbReference type="InterPro" id="IPR006115">
    <property type="entry name" value="6PGDH_NADP-bd"/>
</dbReference>
<proteinExistence type="inferred from homology"/>
<evidence type="ECO:0000256" key="1">
    <source>
        <dbReference type="ARBA" id="ARBA00023277"/>
    </source>
</evidence>
<dbReference type="SUPFAM" id="SSF48179">
    <property type="entry name" value="6-phosphogluconate dehydrogenase C-terminal domain-like"/>
    <property type="match status" value="1"/>
</dbReference>
<evidence type="ECO:0000256" key="6">
    <source>
        <dbReference type="ARBA" id="ARBA00047312"/>
    </source>
</evidence>
<dbReference type="Proteomes" id="UP000553963">
    <property type="component" value="Unassembled WGS sequence"/>
</dbReference>